<evidence type="ECO:0000256" key="3">
    <source>
        <dbReference type="ARBA" id="ARBA00022840"/>
    </source>
</evidence>
<dbReference type="AlphaFoldDB" id="A1S043"/>
<accession>A1S043</accession>
<dbReference type="STRING" id="368408.Tpen_1426"/>
<dbReference type="KEGG" id="tpe:Tpen_1426"/>
<dbReference type="Pfam" id="PF00005">
    <property type="entry name" value="ABC_tran"/>
    <property type="match status" value="1"/>
</dbReference>
<dbReference type="Gene3D" id="3.40.50.300">
    <property type="entry name" value="P-loop containing nucleotide triphosphate hydrolases"/>
    <property type="match status" value="1"/>
</dbReference>
<dbReference type="GeneID" id="4600722"/>
<dbReference type="InterPro" id="IPR027417">
    <property type="entry name" value="P-loop_NTPase"/>
</dbReference>
<protein>
    <submittedName>
        <fullName evidence="6">ABC transporter related</fullName>
    </submittedName>
</protein>
<dbReference type="PROSITE" id="PS50893">
    <property type="entry name" value="ABC_TRANSPORTER_2"/>
    <property type="match status" value="1"/>
</dbReference>
<dbReference type="EnsemblBacteria" id="ABL78823">
    <property type="protein sequence ID" value="ABL78823"/>
    <property type="gene ID" value="Tpen_1426"/>
</dbReference>
<dbReference type="eggNOG" id="arCOG00198">
    <property type="taxonomic scope" value="Archaea"/>
</dbReference>
<dbReference type="InterPro" id="IPR003593">
    <property type="entry name" value="AAA+_ATPase"/>
</dbReference>
<dbReference type="OrthoDB" id="24644at2157"/>
<dbReference type="SMART" id="SM00382">
    <property type="entry name" value="AAA"/>
    <property type="match status" value="1"/>
</dbReference>
<dbReference type="GO" id="GO:0016887">
    <property type="term" value="F:ATP hydrolysis activity"/>
    <property type="evidence" value="ECO:0007669"/>
    <property type="project" value="InterPro"/>
</dbReference>
<keyword evidence="7" id="KW-1185">Reference proteome</keyword>
<evidence type="ECO:0000256" key="4">
    <source>
        <dbReference type="ARBA" id="ARBA00022967"/>
    </source>
</evidence>
<evidence type="ECO:0000259" key="5">
    <source>
        <dbReference type="PROSITE" id="PS50893"/>
    </source>
</evidence>
<keyword evidence="4" id="KW-1278">Translocase</keyword>
<keyword evidence="3" id="KW-0067">ATP-binding</keyword>
<proteinExistence type="predicted"/>
<name>A1S043_THEPD</name>
<dbReference type="GO" id="GO:0005524">
    <property type="term" value="F:ATP binding"/>
    <property type="evidence" value="ECO:0007669"/>
    <property type="project" value="UniProtKB-KW"/>
</dbReference>
<dbReference type="InterPro" id="IPR003439">
    <property type="entry name" value="ABC_transporter-like_ATP-bd"/>
</dbReference>
<dbReference type="HOGENOM" id="CLU_000604_1_11_2"/>
<sequence length="254" mass="28218">MPLLKVLGVTVYYGDFKALGGVSFDVERGEILSIIGPNGSGKTTLLRAIDGILRPRLGAVYLDGREIAGMERREIARIIGYSPQRVDVQSYVTVLDFVLTGRRPYASWDYSESDYRKAVEALRAVNASHLAARRLDQLSGGEFRRVVIARALAGEPDVLLLDEPTNDLDPKHQVEILSAIRRLASGRGVAVVMCLHDLTHAYRYSDKILAMKDGSVYAFGRPEDVMREDLLREVYGVSLKVLPEHRAVIIDHSL</sequence>
<dbReference type="RefSeq" id="WP_011753088.1">
    <property type="nucleotide sequence ID" value="NC_008698.1"/>
</dbReference>
<dbReference type="SUPFAM" id="SSF52540">
    <property type="entry name" value="P-loop containing nucleoside triphosphate hydrolases"/>
    <property type="match status" value="1"/>
</dbReference>
<evidence type="ECO:0000313" key="7">
    <source>
        <dbReference type="Proteomes" id="UP000000641"/>
    </source>
</evidence>
<dbReference type="FunFam" id="3.40.50.300:FF:000134">
    <property type="entry name" value="Iron-enterobactin ABC transporter ATP-binding protein"/>
    <property type="match status" value="1"/>
</dbReference>
<gene>
    <name evidence="6" type="ordered locus">Tpen_1426</name>
</gene>
<dbReference type="InterPro" id="IPR017871">
    <property type="entry name" value="ABC_transporter-like_CS"/>
</dbReference>
<evidence type="ECO:0000256" key="2">
    <source>
        <dbReference type="ARBA" id="ARBA00022741"/>
    </source>
</evidence>
<keyword evidence="2" id="KW-0547">Nucleotide-binding</keyword>
<keyword evidence="1" id="KW-0813">Transport</keyword>
<dbReference type="PROSITE" id="PS00211">
    <property type="entry name" value="ABC_TRANSPORTER_1"/>
    <property type="match status" value="1"/>
</dbReference>
<evidence type="ECO:0000256" key="1">
    <source>
        <dbReference type="ARBA" id="ARBA00022448"/>
    </source>
</evidence>
<dbReference type="CDD" id="cd03214">
    <property type="entry name" value="ABC_Iron-Siderophores_B12_Hemin"/>
    <property type="match status" value="1"/>
</dbReference>
<feature type="domain" description="ABC transporter" evidence="5">
    <location>
        <begin position="4"/>
        <end position="238"/>
    </location>
</feature>
<evidence type="ECO:0000313" key="6">
    <source>
        <dbReference type="EMBL" id="ABL78823.1"/>
    </source>
</evidence>
<dbReference type="EMBL" id="CP000505">
    <property type="protein sequence ID" value="ABL78823.1"/>
    <property type="molecule type" value="Genomic_DNA"/>
</dbReference>
<dbReference type="PANTHER" id="PTHR42794:SF1">
    <property type="entry name" value="HEMIN IMPORT ATP-BINDING PROTEIN HMUV"/>
    <property type="match status" value="1"/>
</dbReference>
<reference evidence="7" key="1">
    <citation type="journal article" date="2008" name="J. Bacteriol.">
        <title>Genome sequence of Thermofilum pendens reveals an exceptional loss of biosynthetic pathways without genome reduction.</title>
        <authorList>
            <person name="Anderson I."/>
            <person name="Rodriguez J."/>
            <person name="Susanti D."/>
            <person name="Porat I."/>
            <person name="Reich C."/>
            <person name="Ulrich L.E."/>
            <person name="Elkins J.G."/>
            <person name="Mavromatis K."/>
            <person name="Lykidis A."/>
            <person name="Kim E."/>
            <person name="Thompson L.S."/>
            <person name="Nolan M."/>
            <person name="Land M."/>
            <person name="Copeland A."/>
            <person name="Lapidus A."/>
            <person name="Lucas S."/>
            <person name="Detter C."/>
            <person name="Zhulin I.B."/>
            <person name="Olsen G.J."/>
            <person name="Whitman W."/>
            <person name="Mukhopadhyay B."/>
            <person name="Bristow J."/>
            <person name="Kyrpides N."/>
        </authorList>
    </citation>
    <scope>NUCLEOTIDE SEQUENCE [LARGE SCALE GENOMIC DNA]</scope>
    <source>
        <strain evidence="7">DSM 2475 / Hrk 5</strain>
    </source>
</reference>
<organism evidence="6 7">
    <name type="scientific">Thermofilum pendens (strain DSM 2475 / Hrk 5)</name>
    <dbReference type="NCBI Taxonomy" id="368408"/>
    <lineage>
        <taxon>Archaea</taxon>
        <taxon>Thermoproteota</taxon>
        <taxon>Thermoprotei</taxon>
        <taxon>Thermofilales</taxon>
        <taxon>Thermofilaceae</taxon>
        <taxon>Thermofilum</taxon>
    </lineage>
</organism>
<dbReference type="Proteomes" id="UP000000641">
    <property type="component" value="Chromosome"/>
</dbReference>
<dbReference type="PANTHER" id="PTHR42794">
    <property type="entry name" value="HEMIN IMPORT ATP-BINDING PROTEIN HMUV"/>
    <property type="match status" value="1"/>
</dbReference>